<gene>
    <name evidence="1" type="ORF">HPB47_022990</name>
</gene>
<protein>
    <submittedName>
        <fullName evidence="1">Uncharacterized protein</fullName>
    </submittedName>
</protein>
<feature type="non-terminal residue" evidence="1">
    <location>
        <position position="70"/>
    </location>
</feature>
<sequence length="70" mass="7608">KGEKLRQHVFSVEEIIDGSTNKVKAKCVSQVRQNVVYDITLQLSTSPRAISTASCTCRAGVEGRCKHCAA</sequence>
<evidence type="ECO:0000313" key="2">
    <source>
        <dbReference type="Proteomes" id="UP000805193"/>
    </source>
</evidence>
<reference evidence="1 2" key="1">
    <citation type="journal article" date="2020" name="Cell">
        <title>Large-Scale Comparative Analyses of Tick Genomes Elucidate Their Genetic Diversity and Vector Capacities.</title>
        <authorList>
            <consortium name="Tick Genome and Microbiome Consortium (TIGMIC)"/>
            <person name="Jia N."/>
            <person name="Wang J."/>
            <person name="Shi W."/>
            <person name="Du L."/>
            <person name="Sun Y."/>
            <person name="Zhan W."/>
            <person name="Jiang J.F."/>
            <person name="Wang Q."/>
            <person name="Zhang B."/>
            <person name="Ji P."/>
            <person name="Bell-Sakyi L."/>
            <person name="Cui X.M."/>
            <person name="Yuan T.T."/>
            <person name="Jiang B.G."/>
            <person name="Yang W.F."/>
            <person name="Lam T.T."/>
            <person name="Chang Q.C."/>
            <person name="Ding S.J."/>
            <person name="Wang X.J."/>
            <person name="Zhu J.G."/>
            <person name="Ruan X.D."/>
            <person name="Zhao L."/>
            <person name="Wei J.T."/>
            <person name="Ye R.Z."/>
            <person name="Que T.C."/>
            <person name="Du C.H."/>
            <person name="Zhou Y.H."/>
            <person name="Cheng J.X."/>
            <person name="Dai P.F."/>
            <person name="Guo W.B."/>
            <person name="Han X.H."/>
            <person name="Huang E.J."/>
            <person name="Li L.F."/>
            <person name="Wei W."/>
            <person name="Gao Y.C."/>
            <person name="Liu J.Z."/>
            <person name="Shao H.Z."/>
            <person name="Wang X."/>
            <person name="Wang C.C."/>
            <person name="Yang T.C."/>
            <person name="Huo Q.B."/>
            <person name="Li W."/>
            <person name="Chen H.Y."/>
            <person name="Chen S.E."/>
            <person name="Zhou L.G."/>
            <person name="Ni X.B."/>
            <person name="Tian J.H."/>
            <person name="Sheng Y."/>
            <person name="Liu T."/>
            <person name="Pan Y.S."/>
            <person name="Xia L.Y."/>
            <person name="Li J."/>
            <person name="Zhao F."/>
            <person name="Cao W.C."/>
        </authorList>
    </citation>
    <scope>NUCLEOTIDE SEQUENCE [LARGE SCALE GENOMIC DNA]</scope>
    <source>
        <strain evidence="1">Iper-2018</strain>
    </source>
</reference>
<feature type="non-terminal residue" evidence="1">
    <location>
        <position position="1"/>
    </location>
</feature>
<organism evidence="1 2">
    <name type="scientific">Ixodes persulcatus</name>
    <name type="common">Taiga tick</name>
    <dbReference type="NCBI Taxonomy" id="34615"/>
    <lineage>
        <taxon>Eukaryota</taxon>
        <taxon>Metazoa</taxon>
        <taxon>Ecdysozoa</taxon>
        <taxon>Arthropoda</taxon>
        <taxon>Chelicerata</taxon>
        <taxon>Arachnida</taxon>
        <taxon>Acari</taxon>
        <taxon>Parasitiformes</taxon>
        <taxon>Ixodida</taxon>
        <taxon>Ixodoidea</taxon>
        <taxon>Ixodidae</taxon>
        <taxon>Ixodinae</taxon>
        <taxon>Ixodes</taxon>
    </lineage>
</organism>
<name>A0AC60Q860_IXOPE</name>
<dbReference type="EMBL" id="JABSTQ010009352">
    <property type="protein sequence ID" value="KAG0430110.1"/>
    <property type="molecule type" value="Genomic_DNA"/>
</dbReference>
<comment type="caution">
    <text evidence="1">The sequence shown here is derived from an EMBL/GenBank/DDBJ whole genome shotgun (WGS) entry which is preliminary data.</text>
</comment>
<keyword evidence="2" id="KW-1185">Reference proteome</keyword>
<proteinExistence type="predicted"/>
<accession>A0AC60Q860</accession>
<dbReference type="Proteomes" id="UP000805193">
    <property type="component" value="Unassembled WGS sequence"/>
</dbReference>
<evidence type="ECO:0000313" key="1">
    <source>
        <dbReference type="EMBL" id="KAG0430110.1"/>
    </source>
</evidence>